<dbReference type="PANTHER" id="PTHR30146:SF148">
    <property type="entry name" value="HTH-TYPE TRANSCRIPTIONAL REPRESSOR PURR-RELATED"/>
    <property type="match status" value="1"/>
</dbReference>
<dbReference type="CDD" id="cd06267">
    <property type="entry name" value="PBP1_LacI_sugar_binding-like"/>
    <property type="match status" value="1"/>
</dbReference>
<dbReference type="GO" id="GO:0003700">
    <property type="term" value="F:DNA-binding transcription factor activity"/>
    <property type="evidence" value="ECO:0007669"/>
    <property type="project" value="TreeGrafter"/>
</dbReference>
<gene>
    <name evidence="6" type="ORF">H9L10_13065</name>
</gene>
<dbReference type="KEGG" id="pei:H9L10_13065"/>
<keyword evidence="3 6" id="KW-0238">DNA-binding</keyword>
<sequence>MPTPETPGPTIYSVADAAGVSIATVSRVLQGSASVSARTREKVLAAVDRLDYMPRASARSLAAGQHEALGLVLPELHGPYFSELLMGFEEAAAGLDLSVVLALVEPDRPLDGARFTRLAAGVDGLAVLGGLIPDDVLRRATRQKPLLVVAGEGTAGFEALAAENTASAEQVTAHVLDAHGRTRPVFAGDPEVAPDVRLRFEGFTRALERRGLPVPAPLGGGLREADGVDAAERLLATGMPTDAVVCANDEIALALTARLTAAGLAVPGDLAVTGWDDVMAASYVRPGLTTVRQPVRDLGALAAHQLHERITGAAPHDPGVLETRVVLRGSCGCPEPAPPAP</sequence>
<keyword evidence="1" id="KW-0678">Repressor</keyword>
<dbReference type="AlphaFoldDB" id="A0A7G9R657"/>
<keyword evidence="4" id="KW-0804">Transcription</keyword>
<dbReference type="GO" id="GO:0000976">
    <property type="term" value="F:transcription cis-regulatory region binding"/>
    <property type="evidence" value="ECO:0007669"/>
    <property type="project" value="TreeGrafter"/>
</dbReference>
<protein>
    <submittedName>
        <fullName evidence="6">LacI family DNA-binding transcriptional regulator</fullName>
    </submittedName>
</protein>
<name>A0A7G9R657_9MICO</name>
<dbReference type="Pfam" id="PF00356">
    <property type="entry name" value="LacI"/>
    <property type="match status" value="1"/>
</dbReference>
<evidence type="ECO:0000313" key="6">
    <source>
        <dbReference type="EMBL" id="QNN51082.1"/>
    </source>
</evidence>
<dbReference type="InterPro" id="IPR046335">
    <property type="entry name" value="LacI/GalR-like_sensor"/>
</dbReference>
<dbReference type="Pfam" id="PF13377">
    <property type="entry name" value="Peripla_BP_3"/>
    <property type="match status" value="1"/>
</dbReference>
<reference evidence="6 7" key="1">
    <citation type="submission" date="2020-08" db="EMBL/GenBank/DDBJ databases">
        <title>Genome sequence of Phycicoccus endophyticus JCM 31784T.</title>
        <authorList>
            <person name="Hyun D.-W."/>
            <person name="Bae J.-W."/>
        </authorList>
    </citation>
    <scope>NUCLEOTIDE SEQUENCE [LARGE SCALE GENOMIC DNA]</scope>
    <source>
        <strain evidence="6 7">JCM 31784</strain>
    </source>
</reference>
<accession>A0A7G9R657</accession>
<dbReference type="EMBL" id="CP060712">
    <property type="protein sequence ID" value="QNN51082.1"/>
    <property type="molecule type" value="Genomic_DNA"/>
</dbReference>
<dbReference type="Gene3D" id="1.10.260.40">
    <property type="entry name" value="lambda repressor-like DNA-binding domains"/>
    <property type="match status" value="1"/>
</dbReference>
<evidence type="ECO:0000256" key="2">
    <source>
        <dbReference type="ARBA" id="ARBA00023015"/>
    </source>
</evidence>
<keyword evidence="2" id="KW-0805">Transcription regulation</keyword>
<dbReference type="SUPFAM" id="SSF53822">
    <property type="entry name" value="Periplasmic binding protein-like I"/>
    <property type="match status" value="1"/>
</dbReference>
<keyword evidence="7" id="KW-1185">Reference proteome</keyword>
<evidence type="ECO:0000256" key="4">
    <source>
        <dbReference type="ARBA" id="ARBA00023163"/>
    </source>
</evidence>
<dbReference type="InterPro" id="IPR000843">
    <property type="entry name" value="HTH_LacI"/>
</dbReference>
<dbReference type="Gene3D" id="3.40.50.2300">
    <property type="match status" value="2"/>
</dbReference>
<dbReference type="PANTHER" id="PTHR30146">
    <property type="entry name" value="LACI-RELATED TRANSCRIPTIONAL REPRESSOR"/>
    <property type="match status" value="1"/>
</dbReference>
<evidence type="ECO:0000313" key="7">
    <source>
        <dbReference type="Proteomes" id="UP000515976"/>
    </source>
</evidence>
<dbReference type="InterPro" id="IPR028082">
    <property type="entry name" value="Peripla_BP_I"/>
</dbReference>
<evidence type="ECO:0000256" key="1">
    <source>
        <dbReference type="ARBA" id="ARBA00022491"/>
    </source>
</evidence>
<evidence type="ECO:0000256" key="3">
    <source>
        <dbReference type="ARBA" id="ARBA00023125"/>
    </source>
</evidence>
<dbReference type="SUPFAM" id="SSF47413">
    <property type="entry name" value="lambda repressor-like DNA-binding domains"/>
    <property type="match status" value="1"/>
</dbReference>
<feature type="domain" description="HTH lacI-type" evidence="5">
    <location>
        <begin position="9"/>
        <end position="63"/>
    </location>
</feature>
<dbReference type="Proteomes" id="UP000515976">
    <property type="component" value="Chromosome"/>
</dbReference>
<organism evidence="6 7">
    <name type="scientific">Phycicoccus endophyticus</name>
    <dbReference type="NCBI Taxonomy" id="1690220"/>
    <lineage>
        <taxon>Bacteria</taxon>
        <taxon>Bacillati</taxon>
        <taxon>Actinomycetota</taxon>
        <taxon>Actinomycetes</taxon>
        <taxon>Micrococcales</taxon>
        <taxon>Intrasporangiaceae</taxon>
        <taxon>Phycicoccus</taxon>
    </lineage>
</organism>
<dbReference type="InterPro" id="IPR010982">
    <property type="entry name" value="Lambda_DNA-bd_dom_sf"/>
</dbReference>
<proteinExistence type="predicted"/>
<evidence type="ECO:0000259" key="5">
    <source>
        <dbReference type="PROSITE" id="PS50932"/>
    </source>
</evidence>
<dbReference type="SMART" id="SM00354">
    <property type="entry name" value="HTH_LACI"/>
    <property type="match status" value="1"/>
</dbReference>
<dbReference type="CDD" id="cd01392">
    <property type="entry name" value="HTH_LacI"/>
    <property type="match status" value="1"/>
</dbReference>
<dbReference type="PROSITE" id="PS50932">
    <property type="entry name" value="HTH_LACI_2"/>
    <property type="match status" value="1"/>
</dbReference>